<protein>
    <submittedName>
        <fullName evidence="3">Uncharacterized oxidoreductase</fullName>
        <ecNumber evidence="3">1.-.-.-</ecNumber>
    </submittedName>
</protein>
<dbReference type="SUPFAM" id="SSF51905">
    <property type="entry name" value="FAD/NAD(P)-binding domain"/>
    <property type="match status" value="2"/>
</dbReference>
<dbReference type="PRINTS" id="PR00368">
    <property type="entry name" value="FADPNR"/>
</dbReference>
<dbReference type="GO" id="GO:0004497">
    <property type="term" value="F:monooxygenase activity"/>
    <property type="evidence" value="ECO:0007669"/>
    <property type="project" value="TreeGrafter"/>
</dbReference>
<dbReference type="InterPro" id="IPR036188">
    <property type="entry name" value="FAD/NAD-bd_sf"/>
</dbReference>
<dbReference type="AlphaFoldDB" id="I7LCI7"/>
<dbReference type="EC" id="1.-.-.-" evidence="3"/>
<evidence type="ECO:0000313" key="3">
    <source>
        <dbReference type="EMBL" id="CCI83994.1"/>
    </source>
</evidence>
<organism evidence="3 4">
    <name type="scientific">Corynebacterium otitidis ATCC 51513</name>
    <dbReference type="NCBI Taxonomy" id="883169"/>
    <lineage>
        <taxon>Bacteria</taxon>
        <taxon>Bacillati</taxon>
        <taxon>Actinomycetota</taxon>
        <taxon>Actinomycetes</taxon>
        <taxon>Mycobacteriales</taxon>
        <taxon>Corynebacteriaceae</taxon>
        <taxon>Corynebacterium</taxon>
    </lineage>
</organism>
<keyword evidence="1 3" id="KW-0560">Oxidoreductase</keyword>
<dbReference type="EMBL" id="CAJZ01000187">
    <property type="protein sequence ID" value="CCI83994.1"/>
    <property type="molecule type" value="Genomic_DNA"/>
</dbReference>
<evidence type="ECO:0000313" key="4">
    <source>
        <dbReference type="Proteomes" id="UP000011016"/>
    </source>
</evidence>
<reference evidence="3 4" key="1">
    <citation type="journal article" date="2012" name="J. Bacteriol.">
        <title>Draft Genome Sequence of Turicella otitidis ATCC 51513, Isolated from Middle Ear Fluid from a Child with Otitis Media.</title>
        <authorList>
            <person name="Brinkrolf K."/>
            <person name="Schneider J."/>
            <person name="Knecht M."/>
            <person name="Ruckert C."/>
            <person name="Tauch A."/>
        </authorList>
    </citation>
    <scope>NUCLEOTIDE SEQUENCE [LARGE SCALE GENOMIC DNA]</scope>
    <source>
        <strain evidence="3 4">ATCC 51513</strain>
    </source>
</reference>
<dbReference type="PANTHER" id="PTHR43539">
    <property type="entry name" value="FLAVIN-BINDING MONOOXYGENASE-LIKE PROTEIN (AFU_ORTHOLOGUE AFUA_4G09220)"/>
    <property type="match status" value="1"/>
</dbReference>
<name>I7LCI7_9CORY</name>
<sequence>MVATAWPRGSPSGSSVSRRRRHSARISGPPARWIAPSTPPPPSSPEFAALTIASALVVVISPGCTVSFMHPRLGVGPRPWFYGGGVESVDIVIIGAGQAGLAVGYHLRRAARRWARDGRPGKPPSFVLLDAESRPGGSWQHYWDSLRIFTPAGMSSLPGMLMSQPPGGGNPRAADVVDYFSSYEDRYDLPVVRATPALSVTRGGPGFVVDTPRGQWGARVVVSATGTWTNPHIPRLPGSDEFAGRICHTVDYRTPEEFAGQRVMVVGAGNSGAQIAADLTDAAEKVWWATTEPPELMPDGIGGRELFAHISRWLAGEDVGTIPGSIVATGPVRRARDRGLVARVPMPKRLTQAGAVWPGGAEERVDAVILCTGFRPSLGYLEGLEEEGLTLEPHPATDEAQPTRSTEIPGLYFVGYGQWTGAMSATIVGVGRSAKGAARAVLDDLAPRGTAS</sequence>
<feature type="compositionally biased region" description="Low complexity" evidence="2">
    <location>
        <begin position="7"/>
        <end position="16"/>
    </location>
</feature>
<evidence type="ECO:0000256" key="1">
    <source>
        <dbReference type="ARBA" id="ARBA00023002"/>
    </source>
</evidence>
<dbReference type="PANTHER" id="PTHR43539:SF78">
    <property type="entry name" value="FLAVIN-CONTAINING MONOOXYGENASE"/>
    <property type="match status" value="1"/>
</dbReference>
<dbReference type="Proteomes" id="UP000011016">
    <property type="component" value="Unassembled WGS sequence"/>
</dbReference>
<dbReference type="GO" id="GO:0050660">
    <property type="term" value="F:flavin adenine dinucleotide binding"/>
    <property type="evidence" value="ECO:0007669"/>
    <property type="project" value="TreeGrafter"/>
</dbReference>
<evidence type="ECO:0000256" key="2">
    <source>
        <dbReference type="SAM" id="MobiDB-lite"/>
    </source>
</evidence>
<feature type="region of interest" description="Disordered" evidence="2">
    <location>
        <begin position="1"/>
        <end position="40"/>
    </location>
</feature>
<feature type="compositionally biased region" description="Low complexity" evidence="2">
    <location>
        <begin position="25"/>
        <end position="36"/>
    </location>
</feature>
<dbReference type="InterPro" id="IPR050982">
    <property type="entry name" value="Auxin_biosynth/cation_transpt"/>
</dbReference>
<dbReference type="Pfam" id="PF13738">
    <property type="entry name" value="Pyr_redox_3"/>
    <property type="match status" value="1"/>
</dbReference>
<accession>I7LCI7</accession>
<dbReference type="Gene3D" id="3.50.50.60">
    <property type="entry name" value="FAD/NAD(P)-binding domain"/>
    <property type="match status" value="1"/>
</dbReference>
<proteinExistence type="predicted"/>
<gene>
    <name evidence="3" type="ORF">BN46_1272</name>
</gene>
<comment type="caution">
    <text evidence="3">The sequence shown here is derived from an EMBL/GenBank/DDBJ whole genome shotgun (WGS) entry which is preliminary data.</text>
</comment>
<dbReference type="PRINTS" id="PR00469">
    <property type="entry name" value="PNDRDTASEII"/>
</dbReference>